<dbReference type="InterPro" id="IPR036291">
    <property type="entry name" value="NAD(P)-bd_dom_sf"/>
</dbReference>
<dbReference type="PROSITE" id="PS00061">
    <property type="entry name" value="ADH_SHORT"/>
    <property type="match status" value="1"/>
</dbReference>
<dbReference type="SUPFAM" id="SSF51735">
    <property type="entry name" value="NAD(P)-binding Rossmann-fold domains"/>
    <property type="match status" value="1"/>
</dbReference>
<dbReference type="PRINTS" id="PR00080">
    <property type="entry name" value="SDRFAMILY"/>
</dbReference>
<accession>A0AAD2Y4F1</accession>
<dbReference type="AlphaFoldDB" id="A0AAD2Y4F1"/>
<dbReference type="NCBIfam" id="NF005118">
    <property type="entry name" value="PRK06550.1"/>
    <property type="match status" value="1"/>
</dbReference>
<reference evidence="3 4" key="1">
    <citation type="submission" date="2012-01" db="EMBL/GenBank/DDBJ databases">
        <authorList>
            <person name="Harkins D.M."/>
            <person name="Madupu R."/>
            <person name="Durkin A.S."/>
            <person name="Torralba M."/>
            <person name="Methe B."/>
            <person name="Sutton G.G."/>
            <person name="Nelson K.E."/>
        </authorList>
    </citation>
    <scope>NUCLEOTIDE SEQUENCE [LARGE SCALE GENOMIC DNA]</scope>
    <source>
        <strain evidence="3 4">SK53</strain>
    </source>
</reference>
<dbReference type="PANTHER" id="PTHR43477">
    <property type="entry name" value="DIHYDROANTICAPSIN 7-DEHYDROGENASE"/>
    <property type="match status" value="1"/>
</dbReference>
<dbReference type="Pfam" id="PF13561">
    <property type="entry name" value="adh_short_C2"/>
    <property type="match status" value="1"/>
</dbReference>
<proteinExistence type="inferred from homology"/>
<protein>
    <submittedName>
        <fullName evidence="3">Oxidoreductase, short chain dehydrogenase/reductase family protein</fullName>
    </submittedName>
</protein>
<evidence type="ECO:0000313" key="3">
    <source>
        <dbReference type="EMBL" id="EID20037.1"/>
    </source>
</evidence>
<comment type="similarity">
    <text evidence="1">Belongs to the short-chain dehydrogenases/reductases (SDR) family.</text>
</comment>
<organism evidence="3 4">
    <name type="scientific">Streptococcus constellatus subsp. constellatus SK53</name>
    <dbReference type="NCBI Taxonomy" id="1095730"/>
    <lineage>
        <taxon>Bacteria</taxon>
        <taxon>Bacillati</taxon>
        <taxon>Bacillota</taxon>
        <taxon>Bacilli</taxon>
        <taxon>Lactobacillales</taxon>
        <taxon>Streptococcaceae</taxon>
        <taxon>Streptococcus</taxon>
        <taxon>Streptococcus anginosus group</taxon>
    </lineage>
</organism>
<comment type="caution">
    <text evidence="3">The sequence shown here is derived from an EMBL/GenBank/DDBJ whole genome shotgun (WGS) entry which is preliminary data.</text>
</comment>
<dbReference type="Gene3D" id="3.40.50.720">
    <property type="entry name" value="NAD(P)-binding Rossmann-like Domain"/>
    <property type="match status" value="1"/>
</dbReference>
<dbReference type="InterPro" id="IPR002347">
    <property type="entry name" value="SDR_fam"/>
</dbReference>
<dbReference type="Proteomes" id="UP000005070">
    <property type="component" value="Unassembled WGS sequence"/>
</dbReference>
<sequence>MTGWKFMTKTVLVTGVSSGIGRAQARLFLENSWRVYGVDRSKEPNLTGDFHFLQQDLTLALQPIFDWCPQVDVLCNTAGVLDDYKPLLEQTAQEIQEIFEINYVTPVELTRYYLTQMLKKNSGIIINMCSIASSLAGGGGHAYTSSKHALAGFTRQLALDYAEARIQIFGIAPGAVKTKMTAADFEPGGLADWVANETPIKRWIEPEEVAELTLFLASGKAQPMQGEILKIDGGWSLK</sequence>
<name>A0AAD2Y4F1_STRCV</name>
<evidence type="ECO:0000256" key="2">
    <source>
        <dbReference type="ARBA" id="ARBA00023002"/>
    </source>
</evidence>
<dbReference type="PANTHER" id="PTHR43477:SF1">
    <property type="entry name" value="DIHYDROANTICAPSIN 7-DEHYDROGENASE"/>
    <property type="match status" value="1"/>
</dbReference>
<evidence type="ECO:0000256" key="1">
    <source>
        <dbReference type="ARBA" id="ARBA00006484"/>
    </source>
</evidence>
<evidence type="ECO:0000313" key="4">
    <source>
        <dbReference type="Proteomes" id="UP000005070"/>
    </source>
</evidence>
<dbReference type="PRINTS" id="PR00081">
    <property type="entry name" value="GDHRDH"/>
</dbReference>
<dbReference type="InterPro" id="IPR020904">
    <property type="entry name" value="Sc_DH/Rdtase_CS"/>
</dbReference>
<gene>
    <name evidence="3" type="ORF">HMPREF1044_0738</name>
</gene>
<dbReference type="GO" id="GO:0016491">
    <property type="term" value="F:oxidoreductase activity"/>
    <property type="evidence" value="ECO:0007669"/>
    <property type="project" value="UniProtKB-KW"/>
</dbReference>
<dbReference type="CDD" id="cd05233">
    <property type="entry name" value="SDR_c"/>
    <property type="match status" value="1"/>
</dbReference>
<dbReference type="EMBL" id="AICQ01000033">
    <property type="protein sequence ID" value="EID20037.1"/>
    <property type="molecule type" value="Genomic_DNA"/>
</dbReference>
<keyword evidence="2" id="KW-0560">Oxidoreductase</keyword>
<dbReference type="InterPro" id="IPR051122">
    <property type="entry name" value="SDR_DHRS6-like"/>
</dbReference>